<sequence length="283" mass="32233">MKKILLPTDFSNNALNAINYAIYLFEKEECTFYIFHTIQIGPSGYSSSFNKGRKTRLYTITKEEAKHNMDALKETLEAKKKNSLHTFSTIIQSDTLLNAIGKDVVNKDIDYIFMGTKGASGVKSIFLGSNTVSVIKNITFCPLVAVPDEYSFDIPGEILFATDFRHDYNKLELEPLITLLKLWNSKLVVVYFGLTDALDEQQIEARQILKNRLSDFSHRITQGYADISVADAINDYVAKNKAIGMIAMMNRKHGFFEKLTREPIIKRIAFDTEIPLFIYPKLE</sequence>
<dbReference type="CDD" id="cd00293">
    <property type="entry name" value="USP-like"/>
    <property type="match status" value="1"/>
</dbReference>
<reference evidence="3 4" key="1">
    <citation type="submission" date="2024-07" db="EMBL/GenBank/DDBJ databases">
        <title>The genome sequence of type strain Sediminicola arcticus GDMCC 1.2805.</title>
        <authorList>
            <person name="Liu Y."/>
        </authorList>
    </citation>
    <scope>NUCLEOTIDE SEQUENCE [LARGE SCALE GENOMIC DNA]</scope>
    <source>
        <strain evidence="3 4">GDMCC 1.2805</strain>
    </source>
</reference>
<dbReference type="PANTHER" id="PTHR46268">
    <property type="entry name" value="STRESS RESPONSE PROTEIN NHAX"/>
    <property type="match status" value="1"/>
</dbReference>
<protein>
    <submittedName>
        <fullName evidence="3">Universal stress protein</fullName>
    </submittedName>
</protein>
<accession>A0ABV2SUP2</accession>
<dbReference type="InterPro" id="IPR006016">
    <property type="entry name" value="UspA"/>
</dbReference>
<dbReference type="EMBL" id="JBEXAE010000004">
    <property type="protein sequence ID" value="MET6990861.1"/>
    <property type="molecule type" value="Genomic_DNA"/>
</dbReference>
<evidence type="ECO:0000259" key="2">
    <source>
        <dbReference type="Pfam" id="PF00582"/>
    </source>
</evidence>
<evidence type="ECO:0000313" key="4">
    <source>
        <dbReference type="Proteomes" id="UP001549799"/>
    </source>
</evidence>
<dbReference type="Gene3D" id="3.40.50.12370">
    <property type="match status" value="1"/>
</dbReference>
<gene>
    <name evidence="3" type="ORF">ABXZ36_09405</name>
</gene>
<dbReference type="InterPro" id="IPR006015">
    <property type="entry name" value="Universal_stress_UspA"/>
</dbReference>
<evidence type="ECO:0000256" key="1">
    <source>
        <dbReference type="ARBA" id="ARBA00008791"/>
    </source>
</evidence>
<evidence type="ECO:0000313" key="3">
    <source>
        <dbReference type="EMBL" id="MET6990861.1"/>
    </source>
</evidence>
<comment type="similarity">
    <text evidence="1">Belongs to the universal stress protein A family.</text>
</comment>
<name>A0ABV2SUP2_9FLAO</name>
<proteinExistence type="inferred from homology"/>
<comment type="caution">
    <text evidence="3">The sequence shown here is derived from an EMBL/GenBank/DDBJ whole genome shotgun (WGS) entry which is preliminary data.</text>
</comment>
<dbReference type="Pfam" id="PF00582">
    <property type="entry name" value="Usp"/>
    <property type="match status" value="1"/>
</dbReference>
<dbReference type="PANTHER" id="PTHR46268:SF6">
    <property type="entry name" value="UNIVERSAL STRESS PROTEIN UP12"/>
    <property type="match status" value="1"/>
</dbReference>
<dbReference type="RefSeq" id="WP_354615261.1">
    <property type="nucleotide sequence ID" value="NZ_JBEXAE010000004.1"/>
</dbReference>
<feature type="domain" description="UspA" evidence="2">
    <location>
        <begin position="1"/>
        <end position="147"/>
    </location>
</feature>
<dbReference type="PRINTS" id="PR01438">
    <property type="entry name" value="UNVRSLSTRESS"/>
</dbReference>
<dbReference type="Proteomes" id="UP001549799">
    <property type="component" value="Unassembled WGS sequence"/>
</dbReference>
<keyword evidence="4" id="KW-1185">Reference proteome</keyword>
<organism evidence="3 4">
    <name type="scientific">Sediminicola arcticus</name>
    <dbReference type="NCBI Taxonomy" id="1574308"/>
    <lineage>
        <taxon>Bacteria</taxon>
        <taxon>Pseudomonadati</taxon>
        <taxon>Bacteroidota</taxon>
        <taxon>Flavobacteriia</taxon>
        <taxon>Flavobacteriales</taxon>
        <taxon>Flavobacteriaceae</taxon>
        <taxon>Sediminicola</taxon>
    </lineage>
</organism>
<dbReference type="SUPFAM" id="SSF52402">
    <property type="entry name" value="Adenine nucleotide alpha hydrolases-like"/>
    <property type="match status" value="2"/>
</dbReference>